<dbReference type="InterPro" id="IPR026444">
    <property type="entry name" value="Secre_tail"/>
</dbReference>
<organism evidence="5 6">
    <name type="scientific">Hymenobacter crusticola</name>
    <dbReference type="NCBI Taxonomy" id="1770526"/>
    <lineage>
        <taxon>Bacteria</taxon>
        <taxon>Pseudomonadati</taxon>
        <taxon>Bacteroidota</taxon>
        <taxon>Cytophagia</taxon>
        <taxon>Cytophagales</taxon>
        <taxon>Hymenobacteraceae</taxon>
        <taxon>Hymenobacter</taxon>
    </lineage>
</organism>
<dbReference type="InterPro" id="IPR028994">
    <property type="entry name" value="Integrin_alpha_N"/>
</dbReference>
<feature type="signal peptide" evidence="2">
    <location>
        <begin position="1"/>
        <end position="24"/>
    </location>
</feature>
<dbReference type="Gene3D" id="2.130.10.130">
    <property type="entry name" value="Integrin alpha, N-terminal"/>
    <property type="match status" value="3"/>
</dbReference>
<evidence type="ECO:0000313" key="5">
    <source>
        <dbReference type="EMBL" id="OUJ74865.1"/>
    </source>
</evidence>
<dbReference type="PANTHER" id="PTHR46580">
    <property type="entry name" value="SENSOR KINASE-RELATED"/>
    <property type="match status" value="1"/>
</dbReference>
<name>A0A243WI16_9BACT</name>
<dbReference type="InterPro" id="IPR013783">
    <property type="entry name" value="Ig-like_fold"/>
</dbReference>
<dbReference type="Gene3D" id="2.60.40.10">
    <property type="entry name" value="Immunoglobulins"/>
    <property type="match status" value="1"/>
</dbReference>
<dbReference type="NCBIfam" id="TIGR04183">
    <property type="entry name" value="Por_Secre_tail"/>
    <property type="match status" value="1"/>
</dbReference>
<dbReference type="Pfam" id="PF18962">
    <property type="entry name" value="Por_Secre_tail"/>
    <property type="match status" value="1"/>
</dbReference>
<dbReference type="Proteomes" id="UP000194873">
    <property type="component" value="Unassembled WGS sequence"/>
</dbReference>
<evidence type="ECO:0000259" key="4">
    <source>
        <dbReference type="Pfam" id="PF18962"/>
    </source>
</evidence>
<accession>A0A243WI16</accession>
<protein>
    <recommendedName>
        <fullName evidence="7">SbsA Ig-like domain-containing protein</fullName>
    </recommendedName>
</protein>
<dbReference type="InterPro" id="IPR014756">
    <property type="entry name" value="Ig_E-set"/>
</dbReference>
<feature type="chain" id="PRO_5013212897" description="SbsA Ig-like domain-containing protein" evidence="2">
    <location>
        <begin position="25"/>
        <end position="1582"/>
    </location>
</feature>
<dbReference type="SUPFAM" id="SSF81296">
    <property type="entry name" value="E set domains"/>
    <property type="match status" value="1"/>
</dbReference>
<proteinExistence type="predicted"/>
<evidence type="ECO:0008006" key="7">
    <source>
        <dbReference type="Google" id="ProtNLM"/>
    </source>
</evidence>
<keyword evidence="6" id="KW-1185">Reference proteome</keyword>
<dbReference type="EMBL" id="MTSE01000003">
    <property type="protein sequence ID" value="OUJ74865.1"/>
    <property type="molecule type" value="Genomic_DNA"/>
</dbReference>
<dbReference type="RefSeq" id="WP_179197634.1">
    <property type="nucleotide sequence ID" value="NZ_MTSE01000003.1"/>
</dbReference>
<evidence type="ECO:0000256" key="1">
    <source>
        <dbReference type="ARBA" id="ARBA00022729"/>
    </source>
</evidence>
<dbReference type="SUPFAM" id="SSF69318">
    <property type="entry name" value="Integrin alpha N-terminal domain"/>
    <property type="match status" value="3"/>
</dbReference>
<comment type="caution">
    <text evidence="5">The sequence shown here is derived from an EMBL/GenBank/DDBJ whole genome shotgun (WGS) entry which is preliminary data.</text>
</comment>
<reference evidence="5 6" key="1">
    <citation type="submission" date="2017-01" db="EMBL/GenBank/DDBJ databases">
        <title>A new Hymenobacter.</title>
        <authorList>
            <person name="Liang Y."/>
            <person name="Feng F."/>
        </authorList>
    </citation>
    <scope>NUCLEOTIDE SEQUENCE [LARGE SCALE GENOMIC DNA]</scope>
    <source>
        <strain evidence="5">MIMBbqt21</strain>
    </source>
</reference>
<dbReference type="InterPro" id="IPR013517">
    <property type="entry name" value="FG-GAP"/>
</dbReference>
<evidence type="ECO:0000313" key="6">
    <source>
        <dbReference type="Proteomes" id="UP000194873"/>
    </source>
</evidence>
<sequence length="1582" mass="157309">MSARLSIAGRVGAFLLLLATSAQAQMPTLTSFSPARNARAAVRTTNVTATFGQTLGNTASTQQALKVFSQQAGGQKSGATTVSGNTLSFNPTTDFKAGETVLATVTTGVQSGGGQNLATAQVLQFTTAVTPSPGTFGGGSTVPVGIDTRGVAVGDIDGDGDLDLATPSFGVASGSVSVRRNNGSGTFSGSEEVTVGPYARSVAFGDVDGDGDLDLVTANGTSGAAVSIRLNNGSGTFSGSQNIALNREMNDVALGDVDGDGDLDIVVAGPVGIVIMIRNQGGGTFTGISSFLSTTSDIYSLVLGDVDSDGDLDFIANGYTTDRTVTPGQVRIGFNDGTGTFAPAAPILVGLFSQGVSAGDLDGDGDLDLAVANRGSNTVSFLLNNGSGTFTSGGEIAVVDVGSVSLNDVDGDGDLDLLAGNLLSPYQVSVRLNNGTGSFSGSQQVSVDSSSSRLALGDLDGDGDLDLLAAGGSSVSVRLNRSQPVLASLSVNAGAVGSSVVLTGSAFTGATSVTFNGVAATSFVVNSATQITATVPAGATTGPVVVTTPEGTSNGLPFTVSAAPIVTAVSPARNAPSAPGTSAVSVTYNQALSDNAATRQALRVFSQQAGGKKSGMATVSGNSIVFAPSTAFRPGETVFATATAAARSSTGVAATPHVFQFTTATAPATGVFRGSEVSVGTGPENVAVGDVDGDGDLDLVTRGSGNTATLQLNTGAGVFATSSVVNLGGAPADLAFGDVDADGDLDLLTLNSNRTVSVRLNNGSGTFSGTQEIVLIGNPSPEALSLAIGDVDGDGDLDLLASCSSPSSVTDTRGTVYVRFNNGTGTFTGEAVLDVNVPVSIALGDIDGDGDLDLLAPFFGSGRVFGSFVVPRLNDGTGNFSEVGTLTNLDYFPAGVALGDLDRDGDLDLVTANRSSTVSVRLNNGGGVFTGSGNLPSNEAARVTLGDVDGDGDLDLLVTSLANAVNVHLNNGMGGFGAAQLVAVGTNPLGIATGDLDGNRTLDFLTANSVSNTVSVRLNQAAATSALAVTALSPTRNARSAPRATDVAVTFNQALSTGAATQQALKVFSAQAGGKKVGTATVSGSTLILNPATDFKAGETVFATLTTAAQSSSGASLAVPQVFQFTAATSPSNGSFGGGSDPTVGTTPLNVTTGDVDGDGDLDLFTANVNTNTVSIRLNNGAAGFAGSQEISVGRGPSQVVLGDVDGDGDLDLATANSRTIFPGTISVRLNNGQGSFSGTTEVAVGDTPHAVALADVDGDGDLDLLAANYTAGSGNTSTVSVRLNNGLGAFSGTQDVSIGTRPLSIAVGDVDADGDLDFVTANSNQLTASVRLNDGNGTFSGSTDVTVGPNPEGVALGDLDGDGDLDLVVANGDAGRLRVLPNAGNGTFAAGQEVVVGTLPHGVVLGDVDGDGDLDLATANNGYDAGSTVSVRLNNGSGSFGGAQEVNLGAAPSGLALADLDGDGDLDLLTANSSSNTVSVRLNQNAVRGVLAASAALIEQVSVFPNPAHATTQLLLPASLTAQPMQVRVLNSMGQVVWEQQLTARQTTATTQLVLGKLPTGVYSLRLGTAAGVITKRLLVE</sequence>
<evidence type="ECO:0000259" key="3">
    <source>
        <dbReference type="Pfam" id="PF13205"/>
    </source>
</evidence>
<dbReference type="Pfam" id="PF13205">
    <property type="entry name" value="Big_5"/>
    <property type="match status" value="3"/>
</dbReference>
<feature type="domain" description="Secretion system C-terminal sorting" evidence="4">
    <location>
        <begin position="1504"/>
        <end position="1581"/>
    </location>
</feature>
<dbReference type="Gene3D" id="2.30.30.100">
    <property type="match status" value="4"/>
</dbReference>
<keyword evidence="1 2" id="KW-0732">Signal</keyword>
<dbReference type="Gene3D" id="2.60.40.3710">
    <property type="match status" value="1"/>
</dbReference>
<dbReference type="InterPro" id="IPR032812">
    <property type="entry name" value="SbsA_Ig"/>
</dbReference>
<dbReference type="Pfam" id="PF13517">
    <property type="entry name" value="FG-GAP_3"/>
    <property type="match status" value="10"/>
</dbReference>
<dbReference type="PANTHER" id="PTHR46580:SF2">
    <property type="entry name" value="MAM DOMAIN-CONTAINING PROTEIN"/>
    <property type="match status" value="1"/>
</dbReference>
<feature type="domain" description="SbsA Ig-like" evidence="3">
    <location>
        <begin position="562"/>
        <end position="663"/>
    </location>
</feature>
<gene>
    <name evidence="5" type="ORF">BXP70_08935</name>
</gene>
<evidence type="ECO:0000256" key="2">
    <source>
        <dbReference type="SAM" id="SignalP"/>
    </source>
</evidence>
<feature type="domain" description="SbsA Ig-like" evidence="3">
    <location>
        <begin position="1024"/>
        <end position="1126"/>
    </location>
</feature>
<feature type="domain" description="SbsA Ig-like" evidence="3">
    <location>
        <begin position="26"/>
        <end position="127"/>
    </location>
</feature>